<sequence>MIPDFLKKFESDLKKYEREFVRIKAKPRKEKLLEDNLELTDSKFLGFPFFPKEKEYPKDKSGKPMIMIAQLNFEQIPKLEHFPENGILQLFLSSTDWYDEDSKIIYHSKEELSKQTLADFSFLSINDYEEMPIYKLHQLSFEKGIDKGGSEDSQFDYLFDETDYWDFTESLNEEQEKQFGEYFDSMGHKIGGYAEFTQSDPRDYNAEQRNDIQVLQIDVDDHIMFGDSGLGHIFINKENLIKKDFSKAYFYWDCC</sequence>
<accession>A0A239E0A3</accession>
<dbReference type="AlphaFoldDB" id="A0A239E0A3"/>
<gene>
    <name evidence="1" type="ORF">SAMN06265376_11336</name>
</gene>
<protein>
    <submittedName>
        <fullName evidence="1">Uncharacterized protein YwqG</fullName>
    </submittedName>
</protein>
<dbReference type="RefSeq" id="WP_089373995.1">
    <property type="nucleotide sequence ID" value="NZ_BMEP01000004.1"/>
</dbReference>
<dbReference type="PANTHER" id="PTHR36436">
    <property type="entry name" value="SLL5081 PROTEIN"/>
    <property type="match status" value="1"/>
</dbReference>
<keyword evidence="2" id="KW-1185">Reference proteome</keyword>
<organism evidence="1 2">
    <name type="scientific">Dokdonia pacifica</name>
    <dbReference type="NCBI Taxonomy" id="1627892"/>
    <lineage>
        <taxon>Bacteria</taxon>
        <taxon>Pseudomonadati</taxon>
        <taxon>Bacteroidota</taxon>
        <taxon>Flavobacteriia</taxon>
        <taxon>Flavobacteriales</taxon>
        <taxon>Flavobacteriaceae</taxon>
        <taxon>Dokdonia</taxon>
    </lineage>
</organism>
<name>A0A239E0A3_9FLAO</name>
<dbReference type="PANTHER" id="PTHR36436:SF6">
    <property type="entry name" value="SLL5081 PROTEIN"/>
    <property type="match status" value="1"/>
</dbReference>
<reference evidence="1 2" key="1">
    <citation type="submission" date="2017-06" db="EMBL/GenBank/DDBJ databases">
        <authorList>
            <person name="Kim H.J."/>
            <person name="Triplett B.A."/>
        </authorList>
    </citation>
    <scope>NUCLEOTIDE SEQUENCE [LARGE SCALE GENOMIC DNA]</scope>
    <source>
        <strain evidence="1 2">DSM 25597</strain>
    </source>
</reference>
<dbReference type="OrthoDB" id="57088at2"/>
<dbReference type="Pfam" id="PF09234">
    <property type="entry name" value="DUF1963"/>
    <property type="match status" value="1"/>
</dbReference>
<dbReference type="InterPro" id="IPR035948">
    <property type="entry name" value="YwqG-like_sf"/>
</dbReference>
<dbReference type="Gene3D" id="2.30.320.10">
    <property type="entry name" value="YwqG-like"/>
    <property type="match status" value="1"/>
</dbReference>
<evidence type="ECO:0000313" key="1">
    <source>
        <dbReference type="EMBL" id="SNS38140.1"/>
    </source>
</evidence>
<dbReference type="SUPFAM" id="SSF103032">
    <property type="entry name" value="Hypothetical protein YwqG"/>
    <property type="match status" value="1"/>
</dbReference>
<dbReference type="Proteomes" id="UP000198379">
    <property type="component" value="Unassembled WGS sequence"/>
</dbReference>
<dbReference type="EMBL" id="FZNY01000013">
    <property type="protein sequence ID" value="SNS38140.1"/>
    <property type="molecule type" value="Genomic_DNA"/>
</dbReference>
<proteinExistence type="predicted"/>
<evidence type="ECO:0000313" key="2">
    <source>
        <dbReference type="Proteomes" id="UP000198379"/>
    </source>
</evidence>
<dbReference type="InterPro" id="IPR015315">
    <property type="entry name" value="DUF1963"/>
</dbReference>